<dbReference type="GO" id="GO:0003924">
    <property type="term" value="F:GTPase activity"/>
    <property type="evidence" value="ECO:0007669"/>
    <property type="project" value="InterPro"/>
</dbReference>
<proteinExistence type="predicted"/>
<evidence type="ECO:0000313" key="5">
    <source>
        <dbReference type="EMBL" id="VDH94198.1"/>
    </source>
</evidence>
<dbReference type="AlphaFoldDB" id="A0A8B6BSY9"/>
<dbReference type="GO" id="GO:0005834">
    <property type="term" value="C:heterotrimeric G-protein complex"/>
    <property type="evidence" value="ECO:0007669"/>
    <property type="project" value="TreeGrafter"/>
</dbReference>
<dbReference type="GO" id="GO:0005525">
    <property type="term" value="F:GTP binding"/>
    <property type="evidence" value="ECO:0007669"/>
    <property type="project" value="UniProtKB-KW"/>
</dbReference>
<dbReference type="PANTHER" id="PTHR10218:SF329">
    <property type="entry name" value="GUANINE NUCLEOTIDE-BINDING PROTEIN G(Q) SUBUNIT ALPHA"/>
    <property type="match status" value="1"/>
</dbReference>
<evidence type="ECO:0000256" key="4">
    <source>
        <dbReference type="PIRSR" id="PIRSR601019-2"/>
    </source>
</evidence>
<evidence type="ECO:0000313" key="6">
    <source>
        <dbReference type="Proteomes" id="UP000596742"/>
    </source>
</evidence>
<keyword evidence="3" id="KW-0807">Transducer</keyword>
<sequence>MLCFRNKQKQVNTQIEKRIKKDKNDLQKEAKVLLLETHQSGKSTHLRMVRVVHGESYSDDEKTSFIVHIYNQVVNAIQELVLEMDLKKDILSDTLQMRLNLNS</sequence>
<reference evidence="5" key="1">
    <citation type="submission" date="2018-11" db="EMBL/GenBank/DDBJ databases">
        <authorList>
            <person name="Alioto T."/>
            <person name="Alioto T."/>
        </authorList>
    </citation>
    <scope>NUCLEOTIDE SEQUENCE</scope>
</reference>
<dbReference type="OrthoDB" id="5817230at2759"/>
<dbReference type="EMBL" id="UYJE01000556">
    <property type="protein sequence ID" value="VDH94198.1"/>
    <property type="molecule type" value="Genomic_DNA"/>
</dbReference>
<keyword evidence="4" id="KW-0479">Metal-binding</keyword>
<name>A0A8B6BSY9_MYTGA</name>
<evidence type="ECO:0000256" key="2">
    <source>
        <dbReference type="ARBA" id="ARBA00023134"/>
    </source>
</evidence>
<keyword evidence="2" id="KW-0342">GTP-binding</keyword>
<dbReference type="InterPro" id="IPR001019">
    <property type="entry name" value="Gprotein_alpha_su"/>
</dbReference>
<dbReference type="GO" id="GO:0007188">
    <property type="term" value="P:adenylate cyclase-modulating G protein-coupled receptor signaling pathway"/>
    <property type="evidence" value="ECO:0007669"/>
    <property type="project" value="TreeGrafter"/>
</dbReference>
<dbReference type="Pfam" id="PF00503">
    <property type="entry name" value="G-alpha"/>
    <property type="match status" value="1"/>
</dbReference>
<dbReference type="GO" id="GO:0001664">
    <property type="term" value="F:G protein-coupled receptor binding"/>
    <property type="evidence" value="ECO:0007669"/>
    <property type="project" value="TreeGrafter"/>
</dbReference>
<gene>
    <name evidence="5" type="ORF">MGAL_10B050362</name>
</gene>
<keyword evidence="6" id="KW-1185">Reference proteome</keyword>
<accession>A0A8B6BSY9</accession>
<comment type="caution">
    <text evidence="5">The sequence shown here is derived from an EMBL/GenBank/DDBJ whole genome shotgun (WGS) entry which is preliminary data.</text>
</comment>
<keyword evidence="1" id="KW-0547">Nucleotide-binding</keyword>
<feature type="binding site" evidence="4">
    <location>
        <position position="43"/>
    </location>
    <ligand>
        <name>Mg(2+)</name>
        <dbReference type="ChEBI" id="CHEBI:18420"/>
    </ligand>
</feature>
<dbReference type="InterPro" id="IPR027417">
    <property type="entry name" value="P-loop_NTPase"/>
</dbReference>
<dbReference type="GO" id="GO:0005737">
    <property type="term" value="C:cytoplasm"/>
    <property type="evidence" value="ECO:0007669"/>
    <property type="project" value="TreeGrafter"/>
</dbReference>
<dbReference type="PANTHER" id="PTHR10218">
    <property type="entry name" value="GTP-BINDING PROTEIN ALPHA SUBUNIT"/>
    <property type="match status" value="1"/>
</dbReference>
<evidence type="ECO:0000256" key="1">
    <source>
        <dbReference type="ARBA" id="ARBA00022741"/>
    </source>
</evidence>
<dbReference type="GO" id="GO:0031683">
    <property type="term" value="F:G-protein beta/gamma-subunit complex binding"/>
    <property type="evidence" value="ECO:0007669"/>
    <property type="project" value="InterPro"/>
</dbReference>
<keyword evidence="4" id="KW-0460">Magnesium</keyword>
<organism evidence="5 6">
    <name type="scientific">Mytilus galloprovincialis</name>
    <name type="common">Mediterranean mussel</name>
    <dbReference type="NCBI Taxonomy" id="29158"/>
    <lineage>
        <taxon>Eukaryota</taxon>
        <taxon>Metazoa</taxon>
        <taxon>Spiralia</taxon>
        <taxon>Lophotrochozoa</taxon>
        <taxon>Mollusca</taxon>
        <taxon>Bivalvia</taxon>
        <taxon>Autobranchia</taxon>
        <taxon>Pteriomorphia</taxon>
        <taxon>Mytilida</taxon>
        <taxon>Mytiloidea</taxon>
        <taxon>Mytilidae</taxon>
        <taxon>Mytilinae</taxon>
        <taxon>Mytilus</taxon>
    </lineage>
</organism>
<dbReference type="Proteomes" id="UP000596742">
    <property type="component" value="Unassembled WGS sequence"/>
</dbReference>
<evidence type="ECO:0000256" key="3">
    <source>
        <dbReference type="ARBA" id="ARBA00023224"/>
    </source>
</evidence>
<dbReference type="Gene3D" id="3.40.50.300">
    <property type="entry name" value="P-loop containing nucleotide triphosphate hydrolases"/>
    <property type="match status" value="1"/>
</dbReference>
<protein>
    <submittedName>
        <fullName evidence="5">Uncharacterized protein</fullName>
    </submittedName>
</protein>
<dbReference type="GO" id="GO:0046872">
    <property type="term" value="F:metal ion binding"/>
    <property type="evidence" value="ECO:0007669"/>
    <property type="project" value="UniProtKB-KW"/>
</dbReference>